<evidence type="ECO:0000259" key="6">
    <source>
        <dbReference type="PROSITE" id="PS50090"/>
    </source>
</evidence>
<sequence>MHRDMSQPISSEPSKDIKKIGKQVPSEITGDHSPNSDHKPWNQEQAHRETEDPKSHGVILHQPGDKGIKHSDSVQDEQYQESSQHLEQRIHDAARKDSVSSGSGTSVDSGSGVVDATSQMETGAHTSSGLQARRGPWSQEEDKKLLSLISAYGASNWVRISNSLVSRTPKQCRERYHQNLKPSLNRSPITAEEGELIERLVSKHGKKWAEIARHLNNRSDNAVKNWWNGGASRRRRASVQQTKVESDEHGSGAMQARGGGPPVHPAQHSMSAIGAPMPSQQQPMQYAIPQYSPQHFHHQQYYPQQAPSNMIAFNTDMFSEEKRANIPVGGSFAPGSFPSSSSPFRVGFNRPPATEQMKLPFQGSPMGTTGSSNLQSMNSINTSLPSLILSSKRRLLDESSYRNQSHAMTERHSSISAIGSTAPGATFIEGSSAPTPHDWDSPVLPPTAVSDPSSRQNSGNQSDSQVSASNSSSITDSRRSSLDVDYFPHPIKDPNPLNHKRNISQNSSFGSPSITPKRFSVSSSSSFPGSTHHFTSSAPFTLASSAGSGSSQTNHFPQSNASTSQTASFEAPRLHDSEATPTGTIPSITHFDKANSQSNAEETSDEDNESEEHSPNSQKTKTKISVSSLID</sequence>
<evidence type="ECO:0000313" key="8">
    <source>
        <dbReference type="EMBL" id="CCE84015.1"/>
    </source>
</evidence>
<dbReference type="SMART" id="SM00717">
    <property type="entry name" value="SANT"/>
    <property type="match status" value="2"/>
</dbReference>
<dbReference type="eggNOG" id="KOG0048">
    <property type="taxonomic scope" value="Eukaryota"/>
</dbReference>
<dbReference type="PROSITE" id="PS50090">
    <property type="entry name" value="MYB_LIKE"/>
    <property type="match status" value="2"/>
</dbReference>
<evidence type="ECO:0000313" key="9">
    <source>
        <dbReference type="EMBL" id="CCE85046.1"/>
    </source>
</evidence>
<dbReference type="Proteomes" id="UP000005222">
    <property type="component" value="Chromosome K"/>
</dbReference>
<organism evidence="8 10">
    <name type="scientific">Pichia sorbitophila (strain ATCC MYA-4447 / BCRC 22081 / CBS 7064 / NBRC 10061 / NRRL Y-12695)</name>
    <name type="common">Hybrid yeast</name>
    <dbReference type="NCBI Taxonomy" id="559304"/>
    <lineage>
        <taxon>Eukaryota</taxon>
        <taxon>Fungi</taxon>
        <taxon>Dikarya</taxon>
        <taxon>Ascomycota</taxon>
        <taxon>Saccharomycotina</taxon>
        <taxon>Pichiomycetes</taxon>
        <taxon>Debaryomycetaceae</taxon>
        <taxon>Millerozyma</taxon>
    </lineage>
</organism>
<dbReference type="Gene3D" id="1.10.10.60">
    <property type="entry name" value="Homeodomain-like"/>
    <property type="match status" value="2"/>
</dbReference>
<dbReference type="GO" id="GO:0000278">
    <property type="term" value="P:mitotic cell cycle"/>
    <property type="evidence" value="ECO:0007669"/>
    <property type="project" value="TreeGrafter"/>
</dbReference>
<feature type="region of interest" description="Disordered" evidence="5">
    <location>
        <begin position="421"/>
        <end position="631"/>
    </location>
</feature>
<dbReference type="PANTHER" id="PTHR45614:SF25">
    <property type="entry name" value="MYB PROTEIN"/>
    <property type="match status" value="1"/>
</dbReference>
<evidence type="ECO:0000256" key="2">
    <source>
        <dbReference type="ARBA" id="ARBA00022737"/>
    </source>
</evidence>
<reference evidence="10" key="2">
    <citation type="journal article" date="2012" name="G3 (Bethesda)">
        <title>Pichia sorbitophila, an interspecies yeast hybrid reveals early steps of genome resolution following polyploidization.</title>
        <authorList>
            <person name="Leh Louis V."/>
            <person name="Despons L."/>
            <person name="Friedrich A."/>
            <person name="Martin T."/>
            <person name="Durrens P."/>
            <person name="Casaregola S."/>
            <person name="Neuveglise C."/>
            <person name="Fairhead C."/>
            <person name="Marck C."/>
            <person name="Cruz J.A."/>
            <person name="Straub M.L."/>
            <person name="Kugler V."/>
            <person name="Sacerdot C."/>
            <person name="Uzunov Z."/>
            <person name="Thierry A."/>
            <person name="Weiss S."/>
            <person name="Bleykasten C."/>
            <person name="De Montigny J."/>
            <person name="Jacques N."/>
            <person name="Jung P."/>
            <person name="Lemaire M."/>
            <person name="Mallet S."/>
            <person name="Morel G."/>
            <person name="Richard G.F."/>
            <person name="Sarkar A."/>
            <person name="Savel G."/>
            <person name="Schacherer J."/>
            <person name="Seret M.L."/>
            <person name="Talla E."/>
            <person name="Samson G."/>
            <person name="Jubin C."/>
            <person name="Poulain J."/>
            <person name="Vacherie B."/>
            <person name="Barbe V."/>
            <person name="Pelletier E."/>
            <person name="Sherman D.J."/>
            <person name="Westhof E."/>
            <person name="Weissenbach J."/>
            <person name="Baret P.V."/>
            <person name="Wincker P."/>
            <person name="Gaillardin C."/>
            <person name="Dujon B."/>
            <person name="Souciet J.L."/>
        </authorList>
    </citation>
    <scope>NUCLEOTIDE SEQUENCE [LARGE SCALE GENOMIC DNA]</scope>
    <source>
        <strain evidence="10">ATCC MYA-4447 / BCRC 22081 / CBS 7064 / NBRC 10061 / NRRL Y-12695</strain>
    </source>
</reference>
<dbReference type="GO" id="GO:1902584">
    <property type="term" value="P:positive regulation of response to water deprivation"/>
    <property type="evidence" value="ECO:0007669"/>
    <property type="project" value="UniProtKB-ARBA"/>
</dbReference>
<feature type="compositionally biased region" description="Polar residues" evidence="5">
    <location>
        <begin position="503"/>
        <end position="514"/>
    </location>
</feature>
<dbReference type="EMBL" id="FO082049">
    <property type="protein sequence ID" value="CCE84015.1"/>
    <property type="molecule type" value="Genomic_DNA"/>
</dbReference>
<feature type="compositionally biased region" description="Polar residues" evidence="5">
    <location>
        <begin position="538"/>
        <end position="568"/>
    </location>
</feature>
<dbReference type="GO" id="GO:1901002">
    <property type="term" value="P:positive regulation of response to salt stress"/>
    <property type="evidence" value="ECO:0007669"/>
    <property type="project" value="UniProtKB-ARBA"/>
</dbReference>
<dbReference type="GO" id="GO:0032875">
    <property type="term" value="P:regulation of DNA endoreduplication"/>
    <property type="evidence" value="ECO:0007669"/>
    <property type="project" value="UniProtKB-ARBA"/>
</dbReference>
<evidence type="ECO:0000256" key="1">
    <source>
        <dbReference type="ARBA" id="ARBA00004123"/>
    </source>
</evidence>
<dbReference type="InterPro" id="IPR017930">
    <property type="entry name" value="Myb_dom"/>
</dbReference>
<gene>
    <name evidence="8" type="primary">Piso0_004615</name>
    <name evidence="8" type="ORF">GNLVRS01_PISO0K20778g</name>
    <name evidence="9" type="ORF">GNLVRS01_PISO0L20779g</name>
</gene>
<proteinExistence type="predicted"/>
<dbReference type="Proteomes" id="UP000005222">
    <property type="component" value="Chromosome L"/>
</dbReference>
<keyword evidence="10" id="KW-1185">Reference proteome</keyword>
<dbReference type="STRING" id="559304.G8Y9A1"/>
<feature type="domain" description="Myb-like" evidence="6">
    <location>
        <begin position="129"/>
        <end position="180"/>
    </location>
</feature>
<protein>
    <submittedName>
        <fullName evidence="8">Piso0_004615 protein</fullName>
    </submittedName>
</protein>
<dbReference type="InParanoid" id="G8Y9A1"/>
<feature type="domain" description="HTH myb-type" evidence="7">
    <location>
        <begin position="133"/>
        <end position="184"/>
    </location>
</feature>
<dbReference type="HOGENOM" id="CLU_426985_0_0_1"/>
<dbReference type="GO" id="GO:0045944">
    <property type="term" value="P:positive regulation of transcription by RNA polymerase II"/>
    <property type="evidence" value="ECO:0007669"/>
    <property type="project" value="TreeGrafter"/>
</dbReference>
<evidence type="ECO:0000256" key="4">
    <source>
        <dbReference type="ARBA" id="ARBA00023242"/>
    </source>
</evidence>
<dbReference type="GO" id="GO:0000981">
    <property type="term" value="F:DNA-binding transcription factor activity, RNA polymerase II-specific"/>
    <property type="evidence" value="ECO:0007669"/>
    <property type="project" value="TreeGrafter"/>
</dbReference>
<feature type="region of interest" description="Disordered" evidence="5">
    <location>
        <begin position="229"/>
        <end position="267"/>
    </location>
</feature>
<feature type="domain" description="HTH myb-type" evidence="7">
    <location>
        <begin position="185"/>
        <end position="235"/>
    </location>
</feature>
<dbReference type="PROSITE" id="PS51294">
    <property type="entry name" value="HTH_MYB"/>
    <property type="match status" value="2"/>
</dbReference>
<accession>G8Y9A1</accession>
<dbReference type="CDD" id="cd00167">
    <property type="entry name" value="SANT"/>
    <property type="match status" value="2"/>
</dbReference>
<dbReference type="GO" id="GO:0005634">
    <property type="term" value="C:nucleus"/>
    <property type="evidence" value="ECO:0007669"/>
    <property type="project" value="UniProtKB-SubCell"/>
</dbReference>
<dbReference type="InterPro" id="IPR050560">
    <property type="entry name" value="MYB_TF"/>
</dbReference>
<dbReference type="GO" id="GO:0000978">
    <property type="term" value="F:RNA polymerase II cis-regulatory region sequence-specific DNA binding"/>
    <property type="evidence" value="ECO:0007669"/>
    <property type="project" value="TreeGrafter"/>
</dbReference>
<evidence type="ECO:0000256" key="5">
    <source>
        <dbReference type="SAM" id="MobiDB-lite"/>
    </source>
</evidence>
<feature type="compositionally biased region" description="Low complexity" evidence="5">
    <location>
        <begin position="99"/>
        <end position="114"/>
    </location>
</feature>
<dbReference type="AlphaFoldDB" id="G8Y9A1"/>
<dbReference type="InterPro" id="IPR001005">
    <property type="entry name" value="SANT/Myb"/>
</dbReference>
<dbReference type="SUPFAM" id="SSF46689">
    <property type="entry name" value="Homeodomain-like"/>
    <property type="match status" value="1"/>
</dbReference>
<name>G8Y9A1_PICSO</name>
<dbReference type="PANTHER" id="PTHR45614">
    <property type="entry name" value="MYB PROTEIN-RELATED"/>
    <property type="match status" value="1"/>
</dbReference>
<dbReference type="GO" id="GO:0050891">
    <property type="term" value="P:multicellular organismal-level water homeostasis"/>
    <property type="evidence" value="ECO:0007669"/>
    <property type="project" value="UniProtKB-ARBA"/>
</dbReference>
<keyword evidence="4" id="KW-0539">Nucleus</keyword>
<dbReference type="FunFam" id="1.10.10.60:FF:000355">
    <property type="entry name" value="Transcription factor MYB124"/>
    <property type="match status" value="1"/>
</dbReference>
<feature type="compositionally biased region" description="Low complexity" evidence="5">
    <location>
        <begin position="462"/>
        <end position="475"/>
    </location>
</feature>
<dbReference type="OrthoDB" id="2143914at2759"/>
<keyword evidence="2" id="KW-0677">Repeat</keyword>
<comment type="subcellular location">
    <subcellularLocation>
        <location evidence="1">Nucleus</location>
    </subcellularLocation>
</comment>
<feature type="compositionally biased region" description="Low complexity" evidence="5">
    <location>
        <begin position="519"/>
        <end position="537"/>
    </location>
</feature>
<dbReference type="GO" id="GO:0033993">
    <property type="term" value="P:response to lipid"/>
    <property type="evidence" value="ECO:0007669"/>
    <property type="project" value="UniProtKB-ARBA"/>
</dbReference>
<evidence type="ECO:0000313" key="10">
    <source>
        <dbReference type="Proteomes" id="UP000005222"/>
    </source>
</evidence>
<feature type="domain" description="Myb-like" evidence="6">
    <location>
        <begin position="181"/>
        <end position="228"/>
    </location>
</feature>
<dbReference type="InterPro" id="IPR009057">
    <property type="entry name" value="Homeodomain-like_sf"/>
</dbReference>
<reference evidence="8" key="1">
    <citation type="submission" date="2011-10" db="EMBL/GenBank/DDBJ databases">
        <authorList>
            <person name="Genoscope - CEA"/>
        </authorList>
    </citation>
    <scope>NUCLEOTIDE SEQUENCE</scope>
</reference>
<feature type="region of interest" description="Disordered" evidence="5">
    <location>
        <begin position="1"/>
        <end position="114"/>
    </location>
</feature>
<dbReference type="Pfam" id="PF13921">
    <property type="entry name" value="Myb_DNA-bind_6"/>
    <property type="match status" value="1"/>
</dbReference>
<feature type="compositionally biased region" description="Basic and acidic residues" evidence="5">
    <location>
        <begin position="84"/>
        <end position="98"/>
    </location>
</feature>
<keyword evidence="3" id="KW-0238">DNA-binding</keyword>
<evidence type="ECO:0000256" key="3">
    <source>
        <dbReference type="ARBA" id="ARBA00023125"/>
    </source>
</evidence>
<evidence type="ECO:0000259" key="7">
    <source>
        <dbReference type="PROSITE" id="PS51294"/>
    </source>
</evidence>
<dbReference type="EMBL" id="FO082048">
    <property type="protein sequence ID" value="CCE85046.1"/>
    <property type="molecule type" value="Genomic_DNA"/>
</dbReference>
<feature type="compositionally biased region" description="Basic and acidic residues" evidence="5">
    <location>
        <begin position="34"/>
        <end position="55"/>
    </location>
</feature>
<feature type="compositionally biased region" description="Basic and acidic residues" evidence="5">
    <location>
        <begin position="63"/>
        <end position="73"/>
    </location>
</feature>
<dbReference type="GO" id="GO:2000037">
    <property type="term" value="P:regulation of stomatal complex patterning"/>
    <property type="evidence" value="ECO:0007669"/>
    <property type="project" value="UniProtKB-ARBA"/>
</dbReference>
<dbReference type="GO" id="GO:1902806">
    <property type="term" value="P:regulation of cell cycle G1/S phase transition"/>
    <property type="evidence" value="ECO:0007669"/>
    <property type="project" value="UniProtKB-ARBA"/>
</dbReference>
<feature type="compositionally biased region" description="Polar residues" evidence="5">
    <location>
        <begin position="450"/>
        <end position="461"/>
    </location>
</feature>